<comment type="similarity">
    <text evidence="2">Belongs to the glycosyltransferase 47 family.</text>
</comment>
<dbReference type="PANTHER" id="PTHR11062:SF401">
    <property type="entry name" value="EXOSTOSIN GT47 DOMAIN-CONTAINING PROTEIN"/>
    <property type="match status" value="1"/>
</dbReference>
<evidence type="ECO:0000256" key="2">
    <source>
        <dbReference type="ARBA" id="ARBA00010271"/>
    </source>
</evidence>
<gene>
    <name evidence="6" type="ORF">CSSPJE1EN1_LOCUS2471</name>
</gene>
<evidence type="ECO:0000313" key="7">
    <source>
        <dbReference type="Proteomes" id="UP001497444"/>
    </source>
</evidence>
<reference evidence="6" key="1">
    <citation type="submission" date="2024-02" db="EMBL/GenBank/DDBJ databases">
        <authorList>
            <consortium name="ELIXIR-Norway"/>
            <consortium name="Elixir Norway"/>
        </authorList>
    </citation>
    <scope>NUCLEOTIDE SEQUENCE</scope>
</reference>
<keyword evidence="3" id="KW-0735">Signal-anchor</keyword>
<dbReference type="PANTHER" id="PTHR11062">
    <property type="entry name" value="EXOSTOSIN HEPARAN SULFATE GLYCOSYLTRANSFERASE -RELATED"/>
    <property type="match status" value="1"/>
</dbReference>
<dbReference type="EMBL" id="OZ020105">
    <property type="protein sequence ID" value="CAK9256993.1"/>
    <property type="molecule type" value="Genomic_DNA"/>
</dbReference>
<dbReference type="Proteomes" id="UP001497444">
    <property type="component" value="Chromosome 10"/>
</dbReference>
<proteinExistence type="inferred from homology"/>
<keyword evidence="7" id="KW-1185">Reference proteome</keyword>
<evidence type="ECO:0000256" key="1">
    <source>
        <dbReference type="ARBA" id="ARBA00004323"/>
    </source>
</evidence>
<feature type="domain" description="Exostosin GT47" evidence="5">
    <location>
        <begin position="191"/>
        <end position="479"/>
    </location>
</feature>
<dbReference type="InterPro" id="IPR004263">
    <property type="entry name" value="Exostosin"/>
</dbReference>
<protein>
    <recommendedName>
        <fullName evidence="5">Exostosin GT47 domain-containing protein</fullName>
    </recommendedName>
</protein>
<dbReference type="InterPro" id="IPR040911">
    <property type="entry name" value="Exostosin_GT47"/>
</dbReference>
<evidence type="ECO:0000259" key="5">
    <source>
        <dbReference type="Pfam" id="PF03016"/>
    </source>
</evidence>
<dbReference type="Pfam" id="PF03016">
    <property type="entry name" value="Exostosin_GT47"/>
    <property type="match status" value="1"/>
</dbReference>
<keyword evidence="3" id="KW-0812">Transmembrane</keyword>
<evidence type="ECO:0000256" key="3">
    <source>
        <dbReference type="ARBA" id="ARBA00022968"/>
    </source>
</evidence>
<keyword evidence="4" id="KW-0333">Golgi apparatus</keyword>
<comment type="subcellular location">
    <subcellularLocation>
        <location evidence="1">Golgi apparatus membrane</location>
        <topology evidence="1">Single-pass type II membrane protein</topology>
    </subcellularLocation>
</comment>
<organism evidence="6 7">
    <name type="scientific">Sphagnum jensenii</name>
    <dbReference type="NCBI Taxonomy" id="128206"/>
    <lineage>
        <taxon>Eukaryota</taxon>
        <taxon>Viridiplantae</taxon>
        <taxon>Streptophyta</taxon>
        <taxon>Embryophyta</taxon>
        <taxon>Bryophyta</taxon>
        <taxon>Sphagnophytina</taxon>
        <taxon>Sphagnopsida</taxon>
        <taxon>Sphagnales</taxon>
        <taxon>Sphagnaceae</taxon>
        <taxon>Sphagnum</taxon>
    </lineage>
</organism>
<sequence length="534" mass="60165">MVSMLKQNVMSLVFVYLLMTALVAVGSWYRESYYGDGVVHEGFGLVDQLGYSLSNALGIISSSGDDSSSSSSSSSSLLPSSSSAVSKKKLDFMATGSSEDMLDDDDHWAISSVAAKRSINSVVESSSQDGGEEKLVGETQVHEAILLSEHPAEVLQQQQDDAAEVVQGLRGSISRLYHSPKVLALNYKEMMEEFKVFVYPVQNESRYELGMSGMMMEEGAVEPSSSISDFFFKTLVESEVVTEDPEEAQLFFLPVSIDRMLNDLDLDRVALQLRRYVTQTREQYEYWNRTLGADHFYLSCHGFPADGHRNFLELRKNAIQVACTPLRATQGFFPHKDIVMPPYRPVGEEDSSALFEEGIAKKKQALRTTLVYYNDPFGDDDPALQLALADWKSDPDFDLKSESLELPQYYHKLGTSRFCLSITPHKTLDLVDSLQLGCVPVLISNSGFSGLPFQDILNWQEFSVVLELKDIRNLKHILTGITSANYQRMQYLGQQASKHMEWNVDPLPYDAFHMILYELWLRRYCIRYALVSSQ</sequence>
<accession>A0ABP0VTA1</accession>
<evidence type="ECO:0000256" key="4">
    <source>
        <dbReference type="ARBA" id="ARBA00023034"/>
    </source>
</evidence>
<name>A0ABP0VTA1_9BRYO</name>
<evidence type="ECO:0000313" key="6">
    <source>
        <dbReference type="EMBL" id="CAK9256993.1"/>
    </source>
</evidence>